<dbReference type="EMBL" id="ML736175">
    <property type="protein sequence ID" value="KAE8380995.1"/>
    <property type="molecule type" value="Genomic_DNA"/>
</dbReference>
<proteinExistence type="predicted"/>
<evidence type="ECO:0000256" key="1">
    <source>
        <dbReference type="SAM" id="MobiDB-lite"/>
    </source>
</evidence>
<sequence>MRVASTVRYIFHLPYLTKRPERSVWKGKRIDDSPSIEVRVHCHDGDSQSTDSEMAVNARELDLHPSGSSNSSNSSGSRSRLVRVVSWASIVCDRCRWTAEQERELAVAQSELGRCQKAWSSEQELWLSYIEALTEEKEAHTEFLVHRAKQQGDEQQHFRRAWNRRRSSEEQPVNANASAHRASRVRHLRKRHTA</sequence>
<keyword evidence="3" id="KW-1185">Reference proteome</keyword>
<reference evidence="2 3" key="1">
    <citation type="submission" date="2019-04" db="EMBL/GenBank/DDBJ databases">
        <title>Friends and foes A comparative genomics studyof 23 Aspergillus species from section Flavi.</title>
        <authorList>
            <consortium name="DOE Joint Genome Institute"/>
            <person name="Kjaerbolling I."/>
            <person name="Vesth T."/>
            <person name="Frisvad J.C."/>
            <person name="Nybo J.L."/>
            <person name="Theobald S."/>
            <person name="Kildgaard S."/>
            <person name="Isbrandt T."/>
            <person name="Kuo A."/>
            <person name="Sato A."/>
            <person name="Lyhne E.K."/>
            <person name="Kogle M.E."/>
            <person name="Wiebenga A."/>
            <person name="Kun R.S."/>
            <person name="Lubbers R.J."/>
            <person name="Makela M.R."/>
            <person name="Barry K."/>
            <person name="Chovatia M."/>
            <person name="Clum A."/>
            <person name="Daum C."/>
            <person name="Haridas S."/>
            <person name="He G."/>
            <person name="LaButti K."/>
            <person name="Lipzen A."/>
            <person name="Mondo S."/>
            <person name="Riley R."/>
            <person name="Salamov A."/>
            <person name="Simmons B.A."/>
            <person name="Magnuson J.K."/>
            <person name="Henrissat B."/>
            <person name="Mortensen U.H."/>
            <person name="Larsen T.O."/>
            <person name="Devries R.P."/>
            <person name="Grigoriev I.V."/>
            <person name="Machida M."/>
            <person name="Baker S.E."/>
            <person name="Andersen M.R."/>
        </authorList>
    </citation>
    <scope>NUCLEOTIDE SEQUENCE [LARGE SCALE GENOMIC DNA]</scope>
    <source>
        <strain evidence="2 3">IBT 29228</strain>
    </source>
</reference>
<dbReference type="OrthoDB" id="4362041at2759"/>
<evidence type="ECO:0000313" key="2">
    <source>
        <dbReference type="EMBL" id="KAE8380995.1"/>
    </source>
</evidence>
<name>A0A5N7BGV2_9EURO</name>
<protein>
    <submittedName>
        <fullName evidence="2">Uncharacterized protein</fullName>
    </submittedName>
</protein>
<feature type="compositionally biased region" description="Basic residues" evidence="1">
    <location>
        <begin position="181"/>
        <end position="194"/>
    </location>
</feature>
<organism evidence="2 3">
    <name type="scientific">Aspergillus bertholletiae</name>
    <dbReference type="NCBI Taxonomy" id="1226010"/>
    <lineage>
        <taxon>Eukaryota</taxon>
        <taxon>Fungi</taxon>
        <taxon>Dikarya</taxon>
        <taxon>Ascomycota</taxon>
        <taxon>Pezizomycotina</taxon>
        <taxon>Eurotiomycetes</taxon>
        <taxon>Eurotiomycetidae</taxon>
        <taxon>Eurotiales</taxon>
        <taxon>Aspergillaceae</taxon>
        <taxon>Aspergillus</taxon>
        <taxon>Aspergillus subgen. Circumdati</taxon>
    </lineage>
</organism>
<evidence type="ECO:0000313" key="3">
    <source>
        <dbReference type="Proteomes" id="UP000326198"/>
    </source>
</evidence>
<dbReference type="Proteomes" id="UP000326198">
    <property type="component" value="Unassembled WGS sequence"/>
</dbReference>
<feature type="region of interest" description="Disordered" evidence="1">
    <location>
        <begin position="148"/>
        <end position="194"/>
    </location>
</feature>
<gene>
    <name evidence="2" type="ORF">BDV26DRAFT_256282</name>
</gene>
<dbReference type="AlphaFoldDB" id="A0A5N7BGV2"/>
<accession>A0A5N7BGV2</accession>
<feature type="compositionally biased region" description="Basic and acidic residues" evidence="1">
    <location>
        <begin position="148"/>
        <end position="157"/>
    </location>
</feature>